<comment type="caution">
    <text evidence="1">The sequence shown here is derived from an EMBL/GenBank/DDBJ whole genome shotgun (WGS) entry which is preliminary data.</text>
</comment>
<name>A0A9P1CY48_9DINO</name>
<sequence length="138" mass="15170">MALMLPNKRKKGGVVVDDEDPLSVVDSQPTNLHEMQEFDQFEVGGCAGSSSAVPIQLTPAGIRTILNRAHRPKPLLNLVCSGCKRSTHSPDTYIPSDFLEWAPGYYKLSKKMKDMGITTPQPSGQLLSDWGEVWQQAS</sequence>
<dbReference type="EMBL" id="CAMXCT020002573">
    <property type="protein sequence ID" value="CAL1152413.1"/>
    <property type="molecule type" value="Genomic_DNA"/>
</dbReference>
<dbReference type="Proteomes" id="UP001152797">
    <property type="component" value="Unassembled WGS sequence"/>
</dbReference>
<protein>
    <submittedName>
        <fullName evidence="1">Uncharacterized protein</fullName>
    </submittedName>
</protein>
<gene>
    <name evidence="1" type="ORF">C1SCF055_LOCUS25288</name>
</gene>
<dbReference type="AlphaFoldDB" id="A0A9P1CY48"/>
<dbReference type="EMBL" id="CAMXCT030002573">
    <property type="protein sequence ID" value="CAL4786350.1"/>
    <property type="molecule type" value="Genomic_DNA"/>
</dbReference>
<evidence type="ECO:0000313" key="1">
    <source>
        <dbReference type="EMBL" id="CAI3999038.1"/>
    </source>
</evidence>
<proteinExistence type="predicted"/>
<keyword evidence="3" id="KW-1185">Reference proteome</keyword>
<accession>A0A9P1CY48</accession>
<organism evidence="1">
    <name type="scientific">Cladocopium goreaui</name>
    <dbReference type="NCBI Taxonomy" id="2562237"/>
    <lineage>
        <taxon>Eukaryota</taxon>
        <taxon>Sar</taxon>
        <taxon>Alveolata</taxon>
        <taxon>Dinophyceae</taxon>
        <taxon>Suessiales</taxon>
        <taxon>Symbiodiniaceae</taxon>
        <taxon>Cladocopium</taxon>
    </lineage>
</organism>
<evidence type="ECO:0000313" key="3">
    <source>
        <dbReference type="Proteomes" id="UP001152797"/>
    </source>
</evidence>
<reference evidence="1" key="1">
    <citation type="submission" date="2022-10" db="EMBL/GenBank/DDBJ databases">
        <authorList>
            <person name="Chen Y."/>
            <person name="Dougan E. K."/>
            <person name="Chan C."/>
            <person name="Rhodes N."/>
            <person name="Thang M."/>
        </authorList>
    </citation>
    <scope>NUCLEOTIDE SEQUENCE</scope>
</reference>
<evidence type="ECO:0000313" key="2">
    <source>
        <dbReference type="EMBL" id="CAL4786350.1"/>
    </source>
</evidence>
<reference evidence="2 3" key="2">
    <citation type="submission" date="2024-05" db="EMBL/GenBank/DDBJ databases">
        <authorList>
            <person name="Chen Y."/>
            <person name="Shah S."/>
            <person name="Dougan E. K."/>
            <person name="Thang M."/>
            <person name="Chan C."/>
        </authorList>
    </citation>
    <scope>NUCLEOTIDE SEQUENCE [LARGE SCALE GENOMIC DNA]</scope>
</reference>
<dbReference type="EMBL" id="CAMXCT010002573">
    <property type="protein sequence ID" value="CAI3999038.1"/>
    <property type="molecule type" value="Genomic_DNA"/>
</dbReference>